<keyword evidence="2 8" id="KW-0645">Protease</keyword>
<dbReference type="EMBL" id="JACGWO010000008">
    <property type="protein sequence ID" value="KAK4421413.1"/>
    <property type="molecule type" value="Genomic_DNA"/>
</dbReference>
<keyword evidence="9" id="KW-1185">Reference proteome</keyword>
<reference evidence="8" key="1">
    <citation type="submission" date="2020-06" db="EMBL/GenBank/DDBJ databases">
        <authorList>
            <person name="Li T."/>
            <person name="Hu X."/>
            <person name="Zhang T."/>
            <person name="Song X."/>
            <person name="Zhang H."/>
            <person name="Dai N."/>
            <person name="Sheng W."/>
            <person name="Hou X."/>
            <person name="Wei L."/>
        </authorList>
    </citation>
    <scope>NUCLEOTIDE SEQUENCE</scope>
    <source>
        <strain evidence="8">3651</strain>
        <tissue evidence="8">Leaf</tissue>
    </source>
</reference>
<feature type="domain" description="Inhibitor I9" evidence="7">
    <location>
        <begin position="37"/>
        <end position="112"/>
    </location>
</feature>
<evidence type="ECO:0000313" key="9">
    <source>
        <dbReference type="Proteomes" id="UP001293254"/>
    </source>
</evidence>
<dbReference type="GO" id="GO:0008236">
    <property type="term" value="F:serine-type peptidase activity"/>
    <property type="evidence" value="ECO:0007669"/>
    <property type="project" value="UniProtKB-KW"/>
</dbReference>
<accession>A0AAE2CGL5</accession>
<feature type="signal peptide" evidence="6">
    <location>
        <begin position="1"/>
        <end position="24"/>
    </location>
</feature>
<dbReference type="FunFam" id="3.30.70.80:FF:000002">
    <property type="entry name" value="Subtilisin-like protease SBT5.3"/>
    <property type="match status" value="1"/>
</dbReference>
<evidence type="ECO:0000256" key="1">
    <source>
        <dbReference type="ARBA" id="ARBA00011073"/>
    </source>
</evidence>
<protein>
    <submittedName>
        <fullName evidence="8">Subtilisin-like protease SBT3.4</fullName>
    </submittedName>
</protein>
<evidence type="ECO:0000313" key="8">
    <source>
        <dbReference type="EMBL" id="KAK4421413.1"/>
    </source>
</evidence>
<evidence type="ECO:0000256" key="6">
    <source>
        <dbReference type="SAM" id="SignalP"/>
    </source>
</evidence>
<evidence type="ECO:0000256" key="4">
    <source>
        <dbReference type="ARBA" id="ARBA00022801"/>
    </source>
</evidence>
<feature type="chain" id="PRO_5042198983" evidence="6">
    <location>
        <begin position="25"/>
        <end position="134"/>
    </location>
</feature>
<sequence length="134" mass="15083">MSNTISFFTLLSIHLLVYLLDGHGKTLRLAFAESSNVYIVYLGERQHNDPKLVTDLHHDMLTNLMGSKELAKESMVYSYRHGFSGFAAKLTASQAQQLSERPDVVGVIPNSFTSCKQQEAGIIWVSLLKHRIIF</sequence>
<gene>
    <name evidence="8" type="ORF">Salat_2091800</name>
</gene>
<reference evidence="8" key="2">
    <citation type="journal article" date="2024" name="Plant">
        <title>Genomic evolution and insights into agronomic trait innovations of Sesamum species.</title>
        <authorList>
            <person name="Miao H."/>
            <person name="Wang L."/>
            <person name="Qu L."/>
            <person name="Liu H."/>
            <person name="Sun Y."/>
            <person name="Le M."/>
            <person name="Wang Q."/>
            <person name="Wei S."/>
            <person name="Zheng Y."/>
            <person name="Lin W."/>
            <person name="Duan Y."/>
            <person name="Cao H."/>
            <person name="Xiong S."/>
            <person name="Wang X."/>
            <person name="Wei L."/>
            <person name="Li C."/>
            <person name="Ma Q."/>
            <person name="Ju M."/>
            <person name="Zhao R."/>
            <person name="Li G."/>
            <person name="Mu C."/>
            <person name="Tian Q."/>
            <person name="Mei H."/>
            <person name="Zhang T."/>
            <person name="Gao T."/>
            <person name="Zhang H."/>
        </authorList>
    </citation>
    <scope>NUCLEOTIDE SEQUENCE</scope>
    <source>
        <strain evidence="8">3651</strain>
    </source>
</reference>
<organism evidence="8 9">
    <name type="scientific">Sesamum alatum</name>
    <dbReference type="NCBI Taxonomy" id="300844"/>
    <lineage>
        <taxon>Eukaryota</taxon>
        <taxon>Viridiplantae</taxon>
        <taxon>Streptophyta</taxon>
        <taxon>Embryophyta</taxon>
        <taxon>Tracheophyta</taxon>
        <taxon>Spermatophyta</taxon>
        <taxon>Magnoliopsida</taxon>
        <taxon>eudicotyledons</taxon>
        <taxon>Gunneridae</taxon>
        <taxon>Pentapetalae</taxon>
        <taxon>asterids</taxon>
        <taxon>lamiids</taxon>
        <taxon>Lamiales</taxon>
        <taxon>Pedaliaceae</taxon>
        <taxon>Sesamum</taxon>
    </lineage>
</organism>
<dbReference type="PANTHER" id="PTHR48222:SF4">
    <property type="entry name" value="PROTEINASE INHIBITOR, PROPEPTIDE"/>
    <property type="match status" value="1"/>
</dbReference>
<dbReference type="PANTHER" id="PTHR48222">
    <property type="entry name" value="PROTEINASE INHIBITOR, PROPEPTIDE"/>
    <property type="match status" value="1"/>
</dbReference>
<dbReference type="Proteomes" id="UP001293254">
    <property type="component" value="Unassembled WGS sequence"/>
</dbReference>
<keyword evidence="5" id="KW-0720">Serine protease</keyword>
<comment type="similarity">
    <text evidence="1">Belongs to the peptidase S8 family.</text>
</comment>
<dbReference type="GO" id="GO:0006508">
    <property type="term" value="P:proteolysis"/>
    <property type="evidence" value="ECO:0007669"/>
    <property type="project" value="UniProtKB-KW"/>
</dbReference>
<evidence type="ECO:0000259" key="7">
    <source>
        <dbReference type="Pfam" id="PF05922"/>
    </source>
</evidence>
<dbReference type="InterPro" id="IPR037045">
    <property type="entry name" value="S8pro/Inhibitor_I9_sf"/>
</dbReference>
<dbReference type="Pfam" id="PF05922">
    <property type="entry name" value="Inhibitor_I9"/>
    <property type="match status" value="1"/>
</dbReference>
<dbReference type="InterPro" id="IPR010259">
    <property type="entry name" value="S8pro/Inhibitor_I9"/>
</dbReference>
<comment type="caution">
    <text evidence="8">The sequence shown here is derived from an EMBL/GenBank/DDBJ whole genome shotgun (WGS) entry which is preliminary data.</text>
</comment>
<evidence type="ECO:0000256" key="5">
    <source>
        <dbReference type="ARBA" id="ARBA00022825"/>
    </source>
</evidence>
<evidence type="ECO:0000256" key="2">
    <source>
        <dbReference type="ARBA" id="ARBA00022670"/>
    </source>
</evidence>
<proteinExistence type="inferred from homology"/>
<keyword evidence="3 6" id="KW-0732">Signal</keyword>
<keyword evidence="4" id="KW-0378">Hydrolase</keyword>
<name>A0AAE2CGL5_9LAMI</name>
<dbReference type="Gene3D" id="3.30.70.80">
    <property type="entry name" value="Peptidase S8 propeptide/proteinase inhibitor I9"/>
    <property type="match status" value="1"/>
</dbReference>
<evidence type="ECO:0000256" key="3">
    <source>
        <dbReference type="ARBA" id="ARBA00022729"/>
    </source>
</evidence>
<dbReference type="AlphaFoldDB" id="A0AAE2CGL5"/>